<dbReference type="PROSITE" id="PS51257">
    <property type="entry name" value="PROKAR_LIPOPROTEIN"/>
    <property type="match status" value="1"/>
</dbReference>
<protein>
    <recommendedName>
        <fullName evidence="4">Lipoprotein</fullName>
    </recommendedName>
</protein>
<dbReference type="Proteomes" id="UP000651668">
    <property type="component" value="Unassembled WGS sequence"/>
</dbReference>
<feature type="signal peptide" evidence="1">
    <location>
        <begin position="1"/>
        <end position="19"/>
    </location>
</feature>
<dbReference type="RefSeq" id="WP_188626031.1">
    <property type="nucleotide sequence ID" value="NZ_BMIL01000003.1"/>
</dbReference>
<sequence length="180" mass="20564">MKLNALLLFVGILSLASCSSDPKSTTTETAVHEQVNQIVKPFSDLEKLDTFRVVLTGTKPKDMVLKFSIIGHNGQQLYTQNFDGKTLIDGYKQTVDLKKEDKQIAFLQEELKTFFEDENFLEPAVTESEDPDQFVPDKAFFAELKQSGLNGFKYRLGQENKVYIAWSAREQKVKIYYKCC</sequence>
<keyword evidence="3" id="KW-1185">Reference proteome</keyword>
<organism evidence="2 3">
    <name type="scientific">Pedobacter quisquiliarum</name>
    <dbReference type="NCBI Taxonomy" id="1834438"/>
    <lineage>
        <taxon>Bacteria</taxon>
        <taxon>Pseudomonadati</taxon>
        <taxon>Bacteroidota</taxon>
        <taxon>Sphingobacteriia</taxon>
        <taxon>Sphingobacteriales</taxon>
        <taxon>Sphingobacteriaceae</taxon>
        <taxon>Pedobacter</taxon>
    </lineage>
</organism>
<reference evidence="2" key="2">
    <citation type="submission" date="2020-09" db="EMBL/GenBank/DDBJ databases">
        <authorList>
            <person name="Sun Q."/>
            <person name="Zhou Y."/>
        </authorList>
    </citation>
    <scope>NUCLEOTIDE SEQUENCE</scope>
    <source>
        <strain evidence="2">CGMCC 1.15343</strain>
    </source>
</reference>
<evidence type="ECO:0000256" key="1">
    <source>
        <dbReference type="SAM" id="SignalP"/>
    </source>
</evidence>
<feature type="chain" id="PRO_5037034101" description="Lipoprotein" evidence="1">
    <location>
        <begin position="20"/>
        <end position="180"/>
    </location>
</feature>
<keyword evidence="1" id="KW-0732">Signal</keyword>
<gene>
    <name evidence="2" type="ORF">GCM10011387_12880</name>
</gene>
<proteinExistence type="predicted"/>
<comment type="caution">
    <text evidence="2">The sequence shown here is derived from an EMBL/GenBank/DDBJ whole genome shotgun (WGS) entry which is preliminary data.</text>
</comment>
<evidence type="ECO:0000313" key="3">
    <source>
        <dbReference type="Proteomes" id="UP000651668"/>
    </source>
</evidence>
<name>A0A916U4V8_9SPHI</name>
<reference evidence="2" key="1">
    <citation type="journal article" date="2014" name="Int. J. Syst. Evol. Microbiol.">
        <title>Complete genome sequence of Corynebacterium casei LMG S-19264T (=DSM 44701T), isolated from a smear-ripened cheese.</title>
        <authorList>
            <consortium name="US DOE Joint Genome Institute (JGI-PGF)"/>
            <person name="Walter F."/>
            <person name="Albersmeier A."/>
            <person name="Kalinowski J."/>
            <person name="Ruckert C."/>
        </authorList>
    </citation>
    <scope>NUCLEOTIDE SEQUENCE</scope>
    <source>
        <strain evidence="2">CGMCC 1.15343</strain>
    </source>
</reference>
<accession>A0A916U4V8</accession>
<evidence type="ECO:0000313" key="2">
    <source>
        <dbReference type="EMBL" id="GGC60666.1"/>
    </source>
</evidence>
<evidence type="ECO:0008006" key="4">
    <source>
        <dbReference type="Google" id="ProtNLM"/>
    </source>
</evidence>
<dbReference type="AlphaFoldDB" id="A0A916U4V8"/>
<dbReference type="EMBL" id="BMIL01000003">
    <property type="protein sequence ID" value="GGC60666.1"/>
    <property type="molecule type" value="Genomic_DNA"/>
</dbReference>